<evidence type="ECO:0000313" key="1">
    <source>
        <dbReference type="EMBL" id="KNC26193.1"/>
    </source>
</evidence>
<accession>A0A0L0C1F8</accession>
<evidence type="ECO:0000313" key="2">
    <source>
        <dbReference type="Proteomes" id="UP000037069"/>
    </source>
</evidence>
<protein>
    <submittedName>
        <fullName evidence="1">Uncharacterized protein</fullName>
    </submittedName>
</protein>
<name>A0A0L0C1F8_LUCCU</name>
<comment type="caution">
    <text evidence="1">The sequence shown here is derived from an EMBL/GenBank/DDBJ whole genome shotgun (WGS) entry which is preliminary data.</text>
</comment>
<sequence length="154" mass="17743">MKLLVFSYTIIASINSTTTPVIGQTYNYYSNTLHGPFSTFLKFCLIRFDNIHSENRQIRYRTEECPWDLALMLNVHVGLGSIGIYAAVVKTQTIDADFMDSYMGQPVRSLDLVIYSTEANTYATEQQWSYLRVRSTWLLQIPHPMSANKTKNNR</sequence>
<proteinExistence type="predicted"/>
<organism evidence="1 2">
    <name type="scientific">Lucilia cuprina</name>
    <name type="common">Green bottle fly</name>
    <name type="synonym">Australian sheep blowfly</name>
    <dbReference type="NCBI Taxonomy" id="7375"/>
    <lineage>
        <taxon>Eukaryota</taxon>
        <taxon>Metazoa</taxon>
        <taxon>Ecdysozoa</taxon>
        <taxon>Arthropoda</taxon>
        <taxon>Hexapoda</taxon>
        <taxon>Insecta</taxon>
        <taxon>Pterygota</taxon>
        <taxon>Neoptera</taxon>
        <taxon>Endopterygota</taxon>
        <taxon>Diptera</taxon>
        <taxon>Brachycera</taxon>
        <taxon>Muscomorpha</taxon>
        <taxon>Oestroidea</taxon>
        <taxon>Calliphoridae</taxon>
        <taxon>Luciliinae</taxon>
        <taxon>Lucilia</taxon>
    </lineage>
</organism>
<gene>
    <name evidence="1" type="ORF">FF38_13063</name>
</gene>
<dbReference type="Proteomes" id="UP000037069">
    <property type="component" value="Unassembled WGS sequence"/>
</dbReference>
<dbReference type="AlphaFoldDB" id="A0A0L0C1F8"/>
<reference evidence="1 2" key="1">
    <citation type="journal article" date="2015" name="Nat. Commun.">
        <title>Lucilia cuprina genome unlocks parasitic fly biology to underpin future interventions.</title>
        <authorList>
            <person name="Anstead C.A."/>
            <person name="Korhonen P.K."/>
            <person name="Young N.D."/>
            <person name="Hall R.S."/>
            <person name="Jex A.R."/>
            <person name="Murali S.C."/>
            <person name="Hughes D.S."/>
            <person name="Lee S.F."/>
            <person name="Perry T."/>
            <person name="Stroehlein A.J."/>
            <person name="Ansell B.R."/>
            <person name="Breugelmans B."/>
            <person name="Hofmann A."/>
            <person name="Qu J."/>
            <person name="Dugan S."/>
            <person name="Lee S.L."/>
            <person name="Chao H."/>
            <person name="Dinh H."/>
            <person name="Han Y."/>
            <person name="Doddapaneni H.V."/>
            <person name="Worley K.C."/>
            <person name="Muzny D.M."/>
            <person name="Ioannidis P."/>
            <person name="Waterhouse R.M."/>
            <person name="Zdobnov E.M."/>
            <person name="James P.J."/>
            <person name="Bagnall N.H."/>
            <person name="Kotze A.C."/>
            <person name="Gibbs R.A."/>
            <person name="Richards S."/>
            <person name="Batterham P."/>
            <person name="Gasser R.B."/>
        </authorList>
    </citation>
    <scope>NUCLEOTIDE SEQUENCE [LARGE SCALE GENOMIC DNA]</scope>
    <source>
        <strain evidence="1 2">LS</strain>
        <tissue evidence="1">Full body</tissue>
    </source>
</reference>
<keyword evidence="2" id="KW-1185">Reference proteome</keyword>
<dbReference type="EMBL" id="JRES01001005">
    <property type="protein sequence ID" value="KNC26193.1"/>
    <property type="molecule type" value="Genomic_DNA"/>
</dbReference>